<evidence type="ECO:0000313" key="1">
    <source>
        <dbReference type="EMBL" id="MBC2960187.1"/>
    </source>
</evidence>
<comment type="caution">
    <text evidence="1">The sequence shown here is derived from an EMBL/GenBank/DDBJ whole genome shotgun (WGS) entry which is preliminary data.</text>
</comment>
<dbReference type="RefSeq" id="WP_186345421.1">
    <property type="nucleotide sequence ID" value="NZ_BMMR01000003.1"/>
</dbReference>
<accession>A0ABR6U6X0</accession>
<evidence type="ECO:0000313" key="2">
    <source>
        <dbReference type="Proteomes" id="UP000604001"/>
    </source>
</evidence>
<dbReference type="EMBL" id="JACMYC010000003">
    <property type="protein sequence ID" value="MBC2960187.1"/>
    <property type="molecule type" value="Genomic_DNA"/>
</dbReference>
<organism evidence="1 2">
    <name type="scientific">Nocardioides deserti</name>
    <dbReference type="NCBI Taxonomy" id="1588644"/>
    <lineage>
        <taxon>Bacteria</taxon>
        <taxon>Bacillati</taxon>
        <taxon>Actinomycetota</taxon>
        <taxon>Actinomycetes</taxon>
        <taxon>Propionibacteriales</taxon>
        <taxon>Nocardioidaceae</taxon>
        <taxon>Nocardioides</taxon>
    </lineage>
</organism>
<sequence length="57" mass="6039">MPECEYGDDCPLAAVALVPVDPVDLLACAEHVEQALAWEPDLPVTWLDEAMGEAAAS</sequence>
<proteinExistence type="predicted"/>
<gene>
    <name evidence="1" type="ORF">H7344_07755</name>
</gene>
<dbReference type="Proteomes" id="UP000604001">
    <property type="component" value="Unassembled WGS sequence"/>
</dbReference>
<name>A0ABR6U6X0_9ACTN</name>
<reference evidence="1 2" key="1">
    <citation type="submission" date="2020-08" db="EMBL/GenBank/DDBJ databases">
        <title>novel species in genus Nocardioides.</title>
        <authorList>
            <person name="Zhang G."/>
        </authorList>
    </citation>
    <scope>NUCLEOTIDE SEQUENCE [LARGE SCALE GENOMIC DNA]</scope>
    <source>
        <strain evidence="1 2">SC8A-24</strain>
    </source>
</reference>
<protein>
    <submittedName>
        <fullName evidence="1">Uncharacterized protein</fullName>
    </submittedName>
</protein>
<keyword evidence="2" id="KW-1185">Reference proteome</keyword>